<sequence length="525" mass="60459">MAACDSFRTEEVIKAISQDEYSDLDEISDKGSTSSEHGDFDQSDSSGSEQSEDTLPQPRVIRPAGRRKNTSSADNVFNWQFYEDFNPFESVWLLEYNRLMTSSQYAGQYFDNTVDLPRASRLSSWYDTSPEEVKAFVALQIAMGLCQKPTLETVGLPKLHERREKISIDLFDEIVCNHTHNLHSLLPQRKSCKYALRRKSDFTLPLCKTERLKNSFIFSHVYKIICKYPLIQPMAAMVVNKVYLSRFTKLCEETCGNQRKLWTTISPFINSRKNVNTGWIILKDNGKIIKEQNEVAETLNAYFTGFDTNSANYTSTLDIDLSHIAVDAMLLLRKSNPIEVCEVMKGLMPNKATGWDLIPPRLVLQLAEPFSTVFNYVLDHATVPSQWKLGEISPVHKDCNLMKSNYWPAFERLIHNRVGPYFEDLYRKLVRMGHGYDTALLSLTEQCRKELDNQKIIGLVSMDFSKACDIAFIVPHFNYCAESWHFCSTHSTEKLKKLNELALHFIYQDKISTYETLFVKNRYST</sequence>
<dbReference type="OrthoDB" id="5987619at2759"/>
<accession>A0A3M6UD22</accession>
<comment type="caution">
    <text evidence="2">The sequence shown here is derived from an EMBL/GenBank/DDBJ whole genome shotgun (WGS) entry which is preliminary data.</text>
</comment>
<dbReference type="Proteomes" id="UP000275408">
    <property type="component" value="Unassembled WGS sequence"/>
</dbReference>
<gene>
    <name evidence="2" type="ORF">pdam_00017715</name>
</gene>
<evidence type="ECO:0000313" key="3">
    <source>
        <dbReference type="Proteomes" id="UP000275408"/>
    </source>
</evidence>
<protein>
    <submittedName>
        <fullName evidence="2">Uncharacterized protein</fullName>
    </submittedName>
</protein>
<name>A0A3M6UD22_POCDA</name>
<dbReference type="AlphaFoldDB" id="A0A3M6UD22"/>
<evidence type="ECO:0000256" key="1">
    <source>
        <dbReference type="SAM" id="MobiDB-lite"/>
    </source>
</evidence>
<evidence type="ECO:0000313" key="2">
    <source>
        <dbReference type="EMBL" id="RMX51583.1"/>
    </source>
</evidence>
<dbReference type="EMBL" id="RCHS01001748">
    <property type="protein sequence ID" value="RMX51583.1"/>
    <property type="molecule type" value="Genomic_DNA"/>
</dbReference>
<keyword evidence="3" id="KW-1185">Reference proteome</keyword>
<feature type="region of interest" description="Disordered" evidence="1">
    <location>
        <begin position="18"/>
        <end position="70"/>
    </location>
</feature>
<reference evidence="2 3" key="1">
    <citation type="journal article" date="2018" name="Sci. Rep.">
        <title>Comparative analysis of the Pocillopora damicornis genome highlights role of immune system in coral evolution.</title>
        <authorList>
            <person name="Cunning R."/>
            <person name="Bay R.A."/>
            <person name="Gillette P."/>
            <person name="Baker A.C."/>
            <person name="Traylor-Knowles N."/>
        </authorList>
    </citation>
    <scope>NUCLEOTIDE SEQUENCE [LARGE SCALE GENOMIC DNA]</scope>
    <source>
        <strain evidence="2">RSMAS</strain>
        <tissue evidence="2">Whole animal</tissue>
    </source>
</reference>
<organism evidence="2 3">
    <name type="scientific">Pocillopora damicornis</name>
    <name type="common">Cauliflower coral</name>
    <name type="synonym">Millepora damicornis</name>
    <dbReference type="NCBI Taxonomy" id="46731"/>
    <lineage>
        <taxon>Eukaryota</taxon>
        <taxon>Metazoa</taxon>
        <taxon>Cnidaria</taxon>
        <taxon>Anthozoa</taxon>
        <taxon>Hexacorallia</taxon>
        <taxon>Scleractinia</taxon>
        <taxon>Astrocoeniina</taxon>
        <taxon>Pocilloporidae</taxon>
        <taxon>Pocillopora</taxon>
    </lineage>
</organism>
<proteinExistence type="predicted"/>